<sequence>MNGLRLLPALMMVLAVTACESSLDTSAGPETSIRPPAAPVAVAAMTVGQSEESRALSLFYARLEQRLVAQGLLRQDGGAGTAFSAADLARNFERIALFSEYTQMGGRYVAQQSRAQLRRWEKPVRIELHFGASVPDAVKEADRRRIEAYVRRLRRAAGHPIDVVASNGNFHVFVASIDEQRKLGPQIMAAEPGLSRQTVRDITSLNRNTYCAVYASSSSDQPNAYVSAIALVRSEHPNLFRQSCYQEEIVQGLGLANDNPQVRPSIFNDDEEFALLTRHDELLLKILYDRRLRVGMTAEEARPIVQRIAAQLVGSDPV</sequence>
<evidence type="ECO:0000313" key="3">
    <source>
        <dbReference type="Proteomes" id="UP000199283"/>
    </source>
</evidence>
<dbReference type="AlphaFoldDB" id="A0A1H7RV29"/>
<protein>
    <recommendedName>
        <fullName evidence="4">DUF2927 domain-containing protein</fullName>
    </recommendedName>
</protein>
<keyword evidence="1" id="KW-0732">Signal</keyword>
<evidence type="ECO:0000256" key="1">
    <source>
        <dbReference type="SAM" id="SignalP"/>
    </source>
</evidence>
<dbReference type="RefSeq" id="WP_092764482.1">
    <property type="nucleotide sequence ID" value="NZ_FNZQ01000007.1"/>
</dbReference>
<organism evidence="2 3">
    <name type="scientific">Jannaschia helgolandensis</name>
    <dbReference type="NCBI Taxonomy" id="188906"/>
    <lineage>
        <taxon>Bacteria</taxon>
        <taxon>Pseudomonadati</taxon>
        <taxon>Pseudomonadota</taxon>
        <taxon>Alphaproteobacteria</taxon>
        <taxon>Rhodobacterales</taxon>
        <taxon>Roseobacteraceae</taxon>
        <taxon>Jannaschia</taxon>
    </lineage>
</organism>
<evidence type="ECO:0008006" key="4">
    <source>
        <dbReference type="Google" id="ProtNLM"/>
    </source>
</evidence>
<dbReference type="OrthoDB" id="3295600at2"/>
<dbReference type="InterPro" id="IPR021323">
    <property type="entry name" value="DUF2927"/>
</dbReference>
<name>A0A1H7RV29_9RHOB</name>
<dbReference type="Pfam" id="PF11150">
    <property type="entry name" value="DUF2927"/>
    <property type="match status" value="1"/>
</dbReference>
<dbReference type="EMBL" id="FNZQ01000007">
    <property type="protein sequence ID" value="SEL63287.1"/>
    <property type="molecule type" value="Genomic_DNA"/>
</dbReference>
<dbReference type="PROSITE" id="PS51257">
    <property type="entry name" value="PROKAR_LIPOPROTEIN"/>
    <property type="match status" value="1"/>
</dbReference>
<proteinExistence type="predicted"/>
<feature type="chain" id="PRO_5011680089" description="DUF2927 domain-containing protein" evidence="1">
    <location>
        <begin position="19"/>
        <end position="318"/>
    </location>
</feature>
<keyword evidence="3" id="KW-1185">Reference proteome</keyword>
<dbReference type="Proteomes" id="UP000199283">
    <property type="component" value="Unassembled WGS sequence"/>
</dbReference>
<accession>A0A1H7RV29</accession>
<reference evidence="2 3" key="1">
    <citation type="submission" date="2016-10" db="EMBL/GenBank/DDBJ databases">
        <authorList>
            <person name="de Groot N.N."/>
        </authorList>
    </citation>
    <scope>NUCLEOTIDE SEQUENCE [LARGE SCALE GENOMIC DNA]</scope>
    <source>
        <strain evidence="2 3">DSM 14858</strain>
    </source>
</reference>
<dbReference type="STRING" id="188906.SAMN04488526_3127"/>
<gene>
    <name evidence="2" type="ORF">SAMN04488526_3127</name>
</gene>
<feature type="signal peptide" evidence="1">
    <location>
        <begin position="1"/>
        <end position="18"/>
    </location>
</feature>
<evidence type="ECO:0000313" key="2">
    <source>
        <dbReference type="EMBL" id="SEL63287.1"/>
    </source>
</evidence>